<evidence type="ECO:0000313" key="1">
    <source>
        <dbReference type="EMBL" id="XAY07853.1"/>
    </source>
</evidence>
<name>A0AAU7B1M4_9ACTN</name>
<dbReference type="AlphaFoldDB" id="A0AAU7B1M4"/>
<dbReference type="RefSeq" id="WP_354699041.1">
    <property type="nucleotide sequence ID" value="NZ_CP114014.1"/>
</dbReference>
<dbReference type="EMBL" id="CP114014">
    <property type="protein sequence ID" value="XAY07853.1"/>
    <property type="molecule type" value="Genomic_DNA"/>
</dbReference>
<reference evidence="1" key="1">
    <citation type="submission" date="2022-12" db="EMBL/GenBank/DDBJ databases">
        <title>Paraconexibacter alkalitolerans sp. nov. and Baekduia alba sp. nov., isolated from soil and emended description of the genera Paraconexibacter (Chun et al., 2020) and Baekduia (An et al., 2020).</title>
        <authorList>
            <person name="Vieira S."/>
            <person name="Huber K.J."/>
            <person name="Geppert A."/>
            <person name="Wolf J."/>
            <person name="Neumann-Schaal M."/>
            <person name="Muesken M."/>
            <person name="Overmann J."/>
        </authorList>
    </citation>
    <scope>NUCLEOTIDE SEQUENCE</scope>
    <source>
        <strain evidence="1">AEG42_29</strain>
    </source>
</reference>
<proteinExistence type="predicted"/>
<protein>
    <submittedName>
        <fullName evidence="1">Uncharacterized protein</fullName>
    </submittedName>
</protein>
<dbReference type="KEGG" id="parq:DSM112329_04745"/>
<gene>
    <name evidence="1" type="ORF">DSM112329_04745</name>
</gene>
<sequence length="328" mass="35573">MRVNPLSKPEYAYPYLLDAAALQMAASVADHHKLPWKRAARHKAVLVESDLTYKTWPRTLWRRPQRTVSGLKGVRWPGQLDERTRVSLIVDASFVELYGSAGISVKADERRDALLQLAVFHKVDPSWVDRALEVSEDARRSHRSLGDYLSPKGSVLSPAQGAVATVTPGMKLPHLVGARAGFNGVAASRYGLVWLGYGSSVAGDQCTTNGHWLLRSPHNVGDMTADSAVTGATAGLARGTVLAGIGVGRAVSELIRMQTLAAVVDHEALGNSLAGTAATDQLAEVRAEVQHEVATLRDVRPPKERESREAELVARHLDNAIDWLHALR</sequence>
<organism evidence="1">
    <name type="scientific">Paraconexibacter sp. AEG42_29</name>
    <dbReference type="NCBI Taxonomy" id="2997339"/>
    <lineage>
        <taxon>Bacteria</taxon>
        <taxon>Bacillati</taxon>
        <taxon>Actinomycetota</taxon>
        <taxon>Thermoleophilia</taxon>
        <taxon>Solirubrobacterales</taxon>
        <taxon>Paraconexibacteraceae</taxon>
        <taxon>Paraconexibacter</taxon>
    </lineage>
</organism>
<accession>A0AAU7B1M4</accession>